<proteinExistence type="predicted"/>
<evidence type="ECO:0000313" key="2">
    <source>
        <dbReference type="Proteomes" id="UP000499080"/>
    </source>
</evidence>
<protein>
    <submittedName>
        <fullName evidence="1">Uncharacterized protein</fullName>
    </submittedName>
</protein>
<reference evidence="1 2" key="1">
    <citation type="journal article" date="2019" name="Sci. Rep.">
        <title>Orb-weaving spider Araneus ventricosus genome elucidates the spidroin gene catalogue.</title>
        <authorList>
            <person name="Kono N."/>
            <person name="Nakamura H."/>
            <person name="Ohtoshi R."/>
            <person name="Moran D.A.P."/>
            <person name="Shinohara A."/>
            <person name="Yoshida Y."/>
            <person name="Fujiwara M."/>
            <person name="Mori M."/>
            <person name="Tomita M."/>
            <person name="Arakawa K."/>
        </authorList>
    </citation>
    <scope>NUCLEOTIDE SEQUENCE [LARGE SCALE GENOMIC DNA]</scope>
</reference>
<dbReference type="EMBL" id="BGPR01000485">
    <property type="protein sequence ID" value="GBM22711.1"/>
    <property type="molecule type" value="Genomic_DNA"/>
</dbReference>
<dbReference type="Proteomes" id="UP000499080">
    <property type="component" value="Unassembled WGS sequence"/>
</dbReference>
<keyword evidence="2" id="KW-1185">Reference proteome</keyword>
<organism evidence="1 2">
    <name type="scientific">Araneus ventricosus</name>
    <name type="common">Orbweaver spider</name>
    <name type="synonym">Epeira ventricosa</name>
    <dbReference type="NCBI Taxonomy" id="182803"/>
    <lineage>
        <taxon>Eukaryota</taxon>
        <taxon>Metazoa</taxon>
        <taxon>Ecdysozoa</taxon>
        <taxon>Arthropoda</taxon>
        <taxon>Chelicerata</taxon>
        <taxon>Arachnida</taxon>
        <taxon>Araneae</taxon>
        <taxon>Araneomorphae</taxon>
        <taxon>Entelegynae</taxon>
        <taxon>Araneoidea</taxon>
        <taxon>Araneidae</taxon>
        <taxon>Araneus</taxon>
    </lineage>
</organism>
<dbReference type="AlphaFoldDB" id="A0A4Y2E176"/>
<evidence type="ECO:0000313" key="1">
    <source>
        <dbReference type="EMBL" id="GBM22711.1"/>
    </source>
</evidence>
<gene>
    <name evidence="1" type="ORF">AVEN_81471_1</name>
</gene>
<accession>A0A4Y2E176</accession>
<name>A0A4Y2E176_ARAVE</name>
<comment type="caution">
    <text evidence="1">The sequence shown here is derived from an EMBL/GenBank/DDBJ whole genome shotgun (WGS) entry which is preliminary data.</text>
</comment>
<sequence length="122" mass="13633">MSTIVRVRFRILINNSPYKYGISTRLKPHSVTFMGVNYPGHSSLSLYRSRDRVNRGKVSLYRKCDIIFMICNFTCGGTTAQATPLTFCFKYSGLIAAAVGQLFVLKTGQKALLNFIRRLGAG</sequence>